<proteinExistence type="predicted"/>
<dbReference type="EMBL" id="HACA01032421">
    <property type="protein sequence ID" value="CDW49782.1"/>
    <property type="molecule type" value="Transcribed_RNA"/>
</dbReference>
<feature type="non-terminal residue" evidence="1">
    <location>
        <position position="1"/>
    </location>
</feature>
<reference evidence="1" key="1">
    <citation type="submission" date="2014-05" db="EMBL/GenBank/DDBJ databases">
        <authorList>
            <person name="Chronopoulou M."/>
        </authorList>
    </citation>
    <scope>NUCLEOTIDE SEQUENCE</scope>
    <source>
        <tissue evidence="1">Whole organism</tissue>
    </source>
</reference>
<name>A0A0K2VHS0_LEPSM</name>
<accession>A0A0K2VHS0</accession>
<organism evidence="1">
    <name type="scientific">Lepeophtheirus salmonis</name>
    <name type="common">Salmon louse</name>
    <name type="synonym">Caligus salmonis</name>
    <dbReference type="NCBI Taxonomy" id="72036"/>
    <lineage>
        <taxon>Eukaryota</taxon>
        <taxon>Metazoa</taxon>
        <taxon>Ecdysozoa</taxon>
        <taxon>Arthropoda</taxon>
        <taxon>Crustacea</taxon>
        <taxon>Multicrustacea</taxon>
        <taxon>Hexanauplia</taxon>
        <taxon>Copepoda</taxon>
        <taxon>Siphonostomatoida</taxon>
        <taxon>Caligidae</taxon>
        <taxon>Lepeophtheirus</taxon>
    </lineage>
</organism>
<sequence>RNRRLHCPFDDLIRTLDNENEDIALDELGTIEN</sequence>
<evidence type="ECO:0000313" key="1">
    <source>
        <dbReference type="EMBL" id="CDW49782.1"/>
    </source>
</evidence>
<protein>
    <submittedName>
        <fullName evidence="1">Uncharacterized protein</fullName>
    </submittedName>
</protein>
<dbReference type="AlphaFoldDB" id="A0A0K2VHS0"/>